<keyword evidence="1" id="KW-0812">Transmembrane</keyword>
<dbReference type="KEGG" id="rpne:NCTC8284_02439"/>
<evidence type="ECO:0000313" key="3">
    <source>
        <dbReference type="Proteomes" id="UP000278733"/>
    </source>
</evidence>
<keyword evidence="1" id="KW-1133">Transmembrane helix</keyword>
<reference evidence="2 3" key="1">
    <citation type="submission" date="2018-12" db="EMBL/GenBank/DDBJ databases">
        <authorList>
            <consortium name="Pathogen Informatics"/>
        </authorList>
    </citation>
    <scope>NUCLEOTIDE SEQUENCE [LARGE SCALE GENOMIC DNA]</scope>
    <source>
        <strain evidence="2 3">NCTC8284</strain>
    </source>
</reference>
<sequence length="62" mass="6912">MDSDIVNFLNKFLTGLKLRGNMSEQGTDEAGKDISFGIKFFFCCGGLAIFIMALAFSYYLIK</sequence>
<dbReference type="Proteomes" id="UP000278733">
    <property type="component" value="Chromosome"/>
</dbReference>
<dbReference type="EMBL" id="LR134405">
    <property type="protein sequence ID" value="VEH67253.1"/>
    <property type="molecule type" value="Genomic_DNA"/>
</dbReference>
<evidence type="ECO:0000313" key="2">
    <source>
        <dbReference type="EMBL" id="VEH67253.1"/>
    </source>
</evidence>
<dbReference type="AlphaFoldDB" id="A0A448MQD6"/>
<feature type="transmembrane region" description="Helical" evidence="1">
    <location>
        <begin position="38"/>
        <end position="61"/>
    </location>
</feature>
<organism evidence="2 3">
    <name type="scientific">Rodentibacter pneumotropicus</name>
    <dbReference type="NCBI Taxonomy" id="758"/>
    <lineage>
        <taxon>Bacteria</taxon>
        <taxon>Pseudomonadati</taxon>
        <taxon>Pseudomonadota</taxon>
        <taxon>Gammaproteobacteria</taxon>
        <taxon>Pasteurellales</taxon>
        <taxon>Pasteurellaceae</taxon>
        <taxon>Rodentibacter</taxon>
    </lineage>
</organism>
<accession>A0A448MQD6</accession>
<gene>
    <name evidence="2" type="ORF">NCTC8284_02439</name>
</gene>
<keyword evidence="1" id="KW-0472">Membrane</keyword>
<name>A0A448MQD6_9PAST</name>
<proteinExistence type="predicted"/>
<evidence type="ECO:0000256" key="1">
    <source>
        <dbReference type="SAM" id="Phobius"/>
    </source>
</evidence>
<protein>
    <submittedName>
        <fullName evidence="2">Uncharacterized protein</fullName>
    </submittedName>
</protein>